<dbReference type="PANTHER" id="PTHR11177:SF383">
    <property type="entry name" value="GLYCOSYL HYDROLASE FAMILY PROTEIN WITH CHITINASE INSERTION DOMAIN-CONTAINING PROTEIN"/>
    <property type="match status" value="1"/>
</dbReference>
<dbReference type="SMART" id="SM00636">
    <property type="entry name" value="Glyco_18"/>
    <property type="match status" value="1"/>
</dbReference>
<dbReference type="EMBL" id="OZ021741">
    <property type="protein sequence ID" value="CAK9326527.1"/>
    <property type="molecule type" value="Genomic_DNA"/>
</dbReference>
<dbReference type="Proteomes" id="UP001642487">
    <property type="component" value="Chromosome 7"/>
</dbReference>
<dbReference type="InterPro" id="IPR011583">
    <property type="entry name" value="Chitinase_II/V-like_cat"/>
</dbReference>
<reference evidence="2 3" key="1">
    <citation type="submission" date="2024-03" db="EMBL/GenBank/DDBJ databases">
        <authorList>
            <person name="Gkanogiannis A."/>
            <person name="Becerra Lopez-Lavalle L."/>
        </authorList>
    </citation>
    <scope>NUCLEOTIDE SEQUENCE [LARGE SCALE GENOMIC DNA]</scope>
</reference>
<dbReference type="Gene3D" id="3.20.20.80">
    <property type="entry name" value="Glycosidases"/>
    <property type="match status" value="2"/>
</dbReference>
<dbReference type="Pfam" id="PF00704">
    <property type="entry name" value="Glyco_hydro_18"/>
    <property type="match status" value="2"/>
</dbReference>
<sequence length="317" mass="35733">MAKSNFVNAGYWFTHTNTQLPISSTDTNLFTHLFCGHVGIDSQTYELSISDSTKTLIDQFSKTIKEENLEVKTLLSIGGDDAKGDRFAAMASDSSNRSIFIKSLISKARESNFDGVDLQWLYPSSMEEIANFEALNIQYPNQVMRRTLNWVNVIAYDIYTPTLWREETGPSSAFYNPNTNSSSGYFGLPSKMIVFGLPFHGWAWKLENSKNHNVFSAAQGPAQGQNISMEGLIEYRNIKEFIADNNANNVLMERNFVIGYTNFSSTWIAYEDEDTIKFKISIVKGKLGLNGYFVWNIAADNHHHSLAKASSTEWKKG</sequence>
<feature type="domain" description="GH18" evidence="1">
    <location>
        <begin position="6"/>
        <end position="317"/>
    </location>
</feature>
<organism evidence="2 3">
    <name type="scientific">Citrullus colocynthis</name>
    <name type="common">colocynth</name>
    <dbReference type="NCBI Taxonomy" id="252529"/>
    <lineage>
        <taxon>Eukaryota</taxon>
        <taxon>Viridiplantae</taxon>
        <taxon>Streptophyta</taxon>
        <taxon>Embryophyta</taxon>
        <taxon>Tracheophyta</taxon>
        <taxon>Spermatophyta</taxon>
        <taxon>Magnoliopsida</taxon>
        <taxon>eudicotyledons</taxon>
        <taxon>Gunneridae</taxon>
        <taxon>Pentapetalae</taxon>
        <taxon>rosids</taxon>
        <taxon>fabids</taxon>
        <taxon>Cucurbitales</taxon>
        <taxon>Cucurbitaceae</taxon>
        <taxon>Benincaseae</taxon>
        <taxon>Citrullus</taxon>
    </lineage>
</organism>
<accession>A0ABP0Z7E2</accession>
<proteinExistence type="predicted"/>
<dbReference type="SUPFAM" id="SSF51445">
    <property type="entry name" value="(Trans)glycosidases"/>
    <property type="match status" value="1"/>
</dbReference>
<dbReference type="PROSITE" id="PS51910">
    <property type="entry name" value="GH18_2"/>
    <property type="match status" value="1"/>
</dbReference>
<gene>
    <name evidence="2" type="ORF">CITCOLO1_LOCUS18880</name>
</gene>
<name>A0ABP0Z7E2_9ROSI</name>
<keyword evidence="3" id="KW-1185">Reference proteome</keyword>
<protein>
    <recommendedName>
        <fullName evidence="1">GH18 domain-containing protein</fullName>
    </recommendedName>
</protein>
<evidence type="ECO:0000259" key="1">
    <source>
        <dbReference type="PROSITE" id="PS51910"/>
    </source>
</evidence>
<dbReference type="InterPro" id="IPR029070">
    <property type="entry name" value="Chitinase_insertion_sf"/>
</dbReference>
<dbReference type="Gene3D" id="3.10.50.10">
    <property type="match status" value="1"/>
</dbReference>
<evidence type="ECO:0000313" key="3">
    <source>
        <dbReference type="Proteomes" id="UP001642487"/>
    </source>
</evidence>
<dbReference type="InterPro" id="IPR050314">
    <property type="entry name" value="Glycosyl_Hydrlase_18"/>
</dbReference>
<dbReference type="PANTHER" id="PTHR11177">
    <property type="entry name" value="CHITINASE"/>
    <property type="match status" value="1"/>
</dbReference>
<dbReference type="InterPro" id="IPR017853">
    <property type="entry name" value="GH"/>
</dbReference>
<dbReference type="InterPro" id="IPR001223">
    <property type="entry name" value="Glyco_hydro18_cat"/>
</dbReference>
<evidence type="ECO:0000313" key="2">
    <source>
        <dbReference type="EMBL" id="CAK9326527.1"/>
    </source>
</evidence>